<reference evidence="5 6" key="1">
    <citation type="journal article" date="2021" name="J. Biosci. Bioeng.">
        <title>Identification and characterization of a chc gene cluster responsible for the aromatization pathway of cyclohexanecarboxylate degradation in Sinomonas cyclohexanicum ATCC 51369.</title>
        <authorList>
            <person name="Yamamoto T."/>
            <person name="Hasegawa Y."/>
            <person name="Lau P.C.K."/>
            <person name="Iwaki H."/>
        </authorList>
    </citation>
    <scope>NUCLEOTIDE SEQUENCE [LARGE SCALE GENOMIC DNA]</scope>
    <source>
        <strain evidence="5 6">ATCC 51369</strain>
    </source>
</reference>
<dbReference type="InterPro" id="IPR039422">
    <property type="entry name" value="MarR/SlyA-like"/>
</dbReference>
<proteinExistence type="predicted"/>
<dbReference type="Gene3D" id="1.10.10.10">
    <property type="entry name" value="Winged helix-like DNA-binding domain superfamily/Winged helix DNA-binding domain"/>
    <property type="match status" value="1"/>
</dbReference>
<dbReference type="InterPro" id="IPR023187">
    <property type="entry name" value="Tscrpt_reg_MarR-type_CS"/>
</dbReference>
<keyword evidence="3" id="KW-0804">Transcription</keyword>
<evidence type="ECO:0000313" key="5">
    <source>
        <dbReference type="EMBL" id="BCT76639.1"/>
    </source>
</evidence>
<evidence type="ECO:0000256" key="1">
    <source>
        <dbReference type="ARBA" id="ARBA00023015"/>
    </source>
</evidence>
<dbReference type="SMART" id="SM00347">
    <property type="entry name" value="HTH_MARR"/>
    <property type="match status" value="1"/>
</dbReference>
<evidence type="ECO:0000256" key="3">
    <source>
        <dbReference type="ARBA" id="ARBA00023163"/>
    </source>
</evidence>
<keyword evidence="2" id="KW-0238">DNA-binding</keyword>
<dbReference type="Pfam" id="PF12802">
    <property type="entry name" value="MarR_2"/>
    <property type="match status" value="1"/>
</dbReference>
<dbReference type="RefSeq" id="WP_229229435.1">
    <property type="nucleotide sequence ID" value="NZ_AP024525.1"/>
</dbReference>
<feature type="domain" description="HTH marR-type" evidence="4">
    <location>
        <begin position="11"/>
        <end position="143"/>
    </location>
</feature>
<dbReference type="PROSITE" id="PS50995">
    <property type="entry name" value="HTH_MARR_2"/>
    <property type="match status" value="1"/>
</dbReference>
<dbReference type="PROSITE" id="PS01117">
    <property type="entry name" value="HTH_MARR_1"/>
    <property type="match status" value="1"/>
</dbReference>
<dbReference type="EMBL" id="AP024525">
    <property type="protein sequence ID" value="BCT76639.1"/>
    <property type="molecule type" value="Genomic_DNA"/>
</dbReference>
<accession>A0ABN6FIZ7</accession>
<dbReference type="PANTHER" id="PTHR33164:SF43">
    <property type="entry name" value="HTH-TYPE TRANSCRIPTIONAL REPRESSOR YETL"/>
    <property type="match status" value="1"/>
</dbReference>
<name>A0ABN6FIZ7_SINCY</name>
<dbReference type="InterPro" id="IPR036390">
    <property type="entry name" value="WH_DNA-bd_sf"/>
</dbReference>
<keyword evidence="6" id="KW-1185">Reference proteome</keyword>
<gene>
    <name evidence="5" type="ORF">SCMU_24810</name>
</gene>
<dbReference type="Proteomes" id="UP001319861">
    <property type="component" value="Chromosome"/>
</dbReference>
<sequence length="160" mass="17851">MNAPDSGPGDAWGLTDVITRLRRSLRAGVRDELPWEALPMAQVELLQRLADEPGLTVSELAKRQNLAKNTVSNLVQQMVVGGLLDRESSKTDRRAFLLHLTPDGLERLLHWRQANERRIHRAFSALRDSDQTSINRALPALQALAARMEAEAEADPSRTL</sequence>
<dbReference type="InterPro" id="IPR036388">
    <property type="entry name" value="WH-like_DNA-bd_sf"/>
</dbReference>
<dbReference type="PANTHER" id="PTHR33164">
    <property type="entry name" value="TRANSCRIPTIONAL REGULATOR, MARR FAMILY"/>
    <property type="match status" value="1"/>
</dbReference>
<dbReference type="SUPFAM" id="SSF46785">
    <property type="entry name" value="Winged helix' DNA-binding domain"/>
    <property type="match status" value="1"/>
</dbReference>
<protein>
    <recommendedName>
        <fullName evidence="4">HTH marR-type domain-containing protein</fullName>
    </recommendedName>
</protein>
<organism evidence="5 6">
    <name type="scientific">Sinomonas cyclohexanicum</name>
    <name type="common">Corynebacterium cyclohexanicum</name>
    <dbReference type="NCBI Taxonomy" id="322009"/>
    <lineage>
        <taxon>Bacteria</taxon>
        <taxon>Bacillati</taxon>
        <taxon>Actinomycetota</taxon>
        <taxon>Actinomycetes</taxon>
        <taxon>Micrococcales</taxon>
        <taxon>Micrococcaceae</taxon>
        <taxon>Sinomonas</taxon>
    </lineage>
</organism>
<evidence type="ECO:0000259" key="4">
    <source>
        <dbReference type="PROSITE" id="PS50995"/>
    </source>
</evidence>
<evidence type="ECO:0000256" key="2">
    <source>
        <dbReference type="ARBA" id="ARBA00023125"/>
    </source>
</evidence>
<evidence type="ECO:0000313" key="6">
    <source>
        <dbReference type="Proteomes" id="UP001319861"/>
    </source>
</evidence>
<dbReference type="InterPro" id="IPR000835">
    <property type="entry name" value="HTH_MarR-typ"/>
</dbReference>
<keyword evidence="1" id="KW-0805">Transcription regulation</keyword>